<feature type="transmembrane region" description="Helical" evidence="2">
    <location>
        <begin position="12"/>
        <end position="40"/>
    </location>
</feature>
<keyword evidence="2" id="KW-0812">Transmembrane</keyword>
<evidence type="ECO:0000313" key="5">
    <source>
        <dbReference type="Proteomes" id="UP001596481"/>
    </source>
</evidence>
<dbReference type="NCBIfam" id="TIGR02537">
    <property type="entry name" value="arch_flag_Nterm"/>
    <property type="match status" value="1"/>
</dbReference>
<feature type="domain" description="Archaeal Type IV pilin N-terminal" evidence="3">
    <location>
        <begin position="12"/>
        <end position="83"/>
    </location>
</feature>
<dbReference type="RefSeq" id="WP_390221676.1">
    <property type="nucleotide sequence ID" value="NZ_JBHTAA010000001.1"/>
</dbReference>
<organism evidence="4 5">
    <name type="scientific">Haloferax namakaokahaiae</name>
    <dbReference type="NCBI Taxonomy" id="1748331"/>
    <lineage>
        <taxon>Archaea</taxon>
        <taxon>Methanobacteriati</taxon>
        <taxon>Methanobacteriota</taxon>
        <taxon>Stenosarchaea group</taxon>
        <taxon>Halobacteria</taxon>
        <taxon>Halobacteriales</taxon>
        <taxon>Haloferacaceae</taxon>
        <taxon>Haloferax</taxon>
    </lineage>
</organism>
<dbReference type="EMBL" id="JBHTAA010000001">
    <property type="protein sequence ID" value="MFC7202377.1"/>
    <property type="molecule type" value="Genomic_DNA"/>
</dbReference>
<sequence length="157" mass="16286">MKLRTLFTDDTAVSPVIGVILMVAITVILAAVIGTFVLGLGEQTATAPQASFGFDYNGSAGNLTITHESGQSIDATQVNVTSTVALDDAGDNPLAGPNEKSESWNGLSGVDEISAGEQVVVQEQNTDDLDDATVRLVWTDESGSTSATLQKWTGPDA</sequence>
<dbReference type="PANTHER" id="PTHR38138">
    <property type="entry name" value="VNG6441H"/>
    <property type="match status" value="1"/>
</dbReference>
<dbReference type="InterPro" id="IPR012859">
    <property type="entry name" value="Pilin_N_archaeal"/>
</dbReference>
<evidence type="ECO:0000256" key="2">
    <source>
        <dbReference type="SAM" id="Phobius"/>
    </source>
</evidence>
<evidence type="ECO:0000256" key="1">
    <source>
        <dbReference type="SAM" id="MobiDB-lite"/>
    </source>
</evidence>
<dbReference type="Proteomes" id="UP001596481">
    <property type="component" value="Unassembled WGS sequence"/>
</dbReference>
<reference evidence="4 5" key="1">
    <citation type="journal article" date="2019" name="Int. J. Syst. Evol. Microbiol.">
        <title>The Global Catalogue of Microorganisms (GCM) 10K type strain sequencing project: providing services to taxonomists for standard genome sequencing and annotation.</title>
        <authorList>
            <consortium name="The Broad Institute Genomics Platform"/>
            <consortium name="The Broad Institute Genome Sequencing Center for Infectious Disease"/>
            <person name="Wu L."/>
            <person name="Ma J."/>
        </authorList>
    </citation>
    <scope>NUCLEOTIDE SEQUENCE [LARGE SCALE GENOMIC DNA]</scope>
    <source>
        <strain evidence="4 5">DSM 29988</strain>
    </source>
</reference>
<comment type="caution">
    <text evidence="4">The sequence shown here is derived from an EMBL/GenBank/DDBJ whole genome shotgun (WGS) entry which is preliminary data.</text>
</comment>
<dbReference type="Pfam" id="PF07790">
    <property type="entry name" value="Pilin_N"/>
    <property type="match status" value="1"/>
</dbReference>
<name>A0ABD5ZBM6_9EURY</name>
<keyword evidence="2" id="KW-0472">Membrane</keyword>
<evidence type="ECO:0000259" key="3">
    <source>
        <dbReference type="Pfam" id="PF07790"/>
    </source>
</evidence>
<accession>A0ABD5ZBM6</accession>
<evidence type="ECO:0000313" key="4">
    <source>
        <dbReference type="EMBL" id="MFC7202377.1"/>
    </source>
</evidence>
<dbReference type="InterPro" id="IPR013373">
    <property type="entry name" value="Flagellin/pilin_N_arc"/>
</dbReference>
<keyword evidence="2" id="KW-1133">Transmembrane helix</keyword>
<feature type="region of interest" description="Disordered" evidence="1">
    <location>
        <begin position="87"/>
        <end position="107"/>
    </location>
</feature>
<dbReference type="AlphaFoldDB" id="A0ABD5ZBM6"/>
<protein>
    <submittedName>
        <fullName evidence="4">Type IV pilin</fullName>
    </submittedName>
</protein>
<gene>
    <name evidence="4" type="ORF">ACFQJC_02545</name>
</gene>
<keyword evidence="5" id="KW-1185">Reference proteome</keyword>
<proteinExistence type="predicted"/>
<dbReference type="PANTHER" id="PTHR38138:SF1">
    <property type="entry name" value="ARCHAEAL TYPE IV PILIN N-TERMINAL DOMAIN-CONTAINING PROTEIN"/>
    <property type="match status" value="1"/>
</dbReference>